<protein>
    <submittedName>
        <fullName evidence="2">TGB2</fullName>
    </submittedName>
</protein>
<dbReference type="InterPro" id="IPR001896">
    <property type="entry name" value="Plant_vir_prot"/>
</dbReference>
<name>A0A077CZ44_9VIRU</name>
<reference evidence="2" key="1">
    <citation type="journal article" date="2014" name="PLoS ONE">
        <title>The global trade in fresh produce and the vagility of plant viruses: a case study in garlic.</title>
        <authorList>
            <person name="Wylie S.J."/>
            <person name="Li H."/>
            <person name="Saqib M."/>
            <person name="Jones M.G."/>
        </authorList>
    </citation>
    <scope>NUCLEOTIDE SEQUENCE</scope>
    <source>
        <strain evidence="2">SW12</strain>
    </source>
</reference>
<keyword evidence="1" id="KW-0472">Membrane</keyword>
<feature type="transmembrane region" description="Helical" evidence="1">
    <location>
        <begin position="70"/>
        <end position="88"/>
    </location>
</feature>
<evidence type="ECO:0000256" key="1">
    <source>
        <dbReference type="SAM" id="Phobius"/>
    </source>
</evidence>
<feature type="transmembrane region" description="Helical" evidence="1">
    <location>
        <begin position="12"/>
        <end position="30"/>
    </location>
</feature>
<organism evidence="2">
    <name type="scientific">Asparagus virus 3</name>
    <dbReference type="NCBI Taxonomy" id="445435"/>
    <lineage>
        <taxon>Viruses</taxon>
        <taxon>Riboviria</taxon>
        <taxon>Orthornavirae</taxon>
        <taxon>Kitrinoviricota</taxon>
        <taxon>Alsuviricetes</taxon>
        <taxon>Tymovirales</taxon>
        <taxon>Alphaflexiviridae</taxon>
        <taxon>Potexvirus</taxon>
        <taxon>Potexvirus triasparagi</taxon>
    </lineage>
</organism>
<sequence length="119" mass="13062">MPGLTSPTNYESVFKILAIGALSCLTIYSLRSSQLPHTGDNIHHLPHGGNYADGTKRIQYFQPGGNTPDYAKFRAGCVVLFLTALILIQSKWATRHLRTSVRVCSHCSHSTTMSGISDR</sequence>
<keyword evidence="1" id="KW-1133">Transmembrane helix</keyword>
<dbReference type="Pfam" id="PF01307">
    <property type="entry name" value="Plant_vir_prot"/>
    <property type="match status" value="1"/>
</dbReference>
<keyword evidence="1" id="KW-0812">Transmembrane</keyword>
<proteinExistence type="predicted"/>
<evidence type="ECO:0000313" key="2">
    <source>
        <dbReference type="EMBL" id="AIL23157.1"/>
    </source>
</evidence>
<accession>A0A077CZ44</accession>
<dbReference type="EMBL" id="KJ544560">
    <property type="protein sequence ID" value="AIL23157.1"/>
    <property type="molecule type" value="Genomic_RNA"/>
</dbReference>